<reference evidence="2 3" key="1">
    <citation type="journal article" date="2017" name="BMC Biol.">
        <title>Genomic innovations, transcriptional plasticity and gene loss underlying the evolution and divergence of two highly polyphagous and invasive Helicoverpa pest species.</title>
        <authorList>
            <person name="Pearce S.L."/>
            <person name="Clarke D.F."/>
            <person name="East P.D."/>
            <person name="Elfekih S."/>
            <person name="Gordon K.H."/>
            <person name="Jermiin L.S."/>
            <person name="McGaughran A."/>
            <person name="Oakeshott J.G."/>
            <person name="Papanikolaou A."/>
            <person name="Perera O.P."/>
            <person name="Rane R.V."/>
            <person name="Richards S."/>
            <person name="Tay W.T."/>
            <person name="Walsh T.K."/>
            <person name="Anderson A."/>
            <person name="Anderson C.J."/>
            <person name="Asgari S."/>
            <person name="Board P.G."/>
            <person name="Bretschneider A."/>
            <person name="Campbell P.M."/>
            <person name="Chertemps T."/>
            <person name="Christeller J.T."/>
            <person name="Coppin C.W."/>
            <person name="Downes S.J."/>
            <person name="Duan G."/>
            <person name="Farnsworth C.A."/>
            <person name="Good R.T."/>
            <person name="Han L.B."/>
            <person name="Han Y.C."/>
            <person name="Hatje K."/>
            <person name="Horne I."/>
            <person name="Huang Y.P."/>
            <person name="Hughes D.S."/>
            <person name="Jacquin-Joly E."/>
            <person name="James W."/>
            <person name="Jhangiani S."/>
            <person name="Kollmar M."/>
            <person name="Kuwar S.S."/>
            <person name="Li S."/>
            <person name="Liu N.Y."/>
            <person name="Maibeche M.T."/>
            <person name="Miller J.R."/>
            <person name="Montagne N."/>
            <person name="Perry T."/>
            <person name="Qu J."/>
            <person name="Song S.V."/>
            <person name="Sutton G.G."/>
            <person name="Vogel H."/>
            <person name="Walenz B.P."/>
            <person name="Xu W."/>
            <person name="Zhang H.J."/>
            <person name="Zou Z."/>
            <person name="Batterham P."/>
            <person name="Edwards O.R."/>
            <person name="Feyereisen R."/>
            <person name="Gibbs R.A."/>
            <person name="Heckel D.G."/>
            <person name="McGrath A."/>
            <person name="Robin C."/>
            <person name="Scherer S.E."/>
            <person name="Worley K.C."/>
            <person name="Wu Y.D."/>
        </authorList>
    </citation>
    <scope>NUCLEOTIDE SEQUENCE [LARGE SCALE GENOMIC DNA]</scope>
    <source>
        <strain evidence="2">Harm_GR_Male_#8</strain>
        <tissue evidence="2">Whole organism</tissue>
    </source>
</reference>
<feature type="region of interest" description="Disordered" evidence="1">
    <location>
        <begin position="191"/>
        <end position="223"/>
    </location>
</feature>
<dbReference type="Proteomes" id="UP000249218">
    <property type="component" value="Unassembled WGS sequence"/>
</dbReference>
<dbReference type="GO" id="GO:0005634">
    <property type="term" value="C:nucleus"/>
    <property type="evidence" value="ECO:0007669"/>
    <property type="project" value="TreeGrafter"/>
</dbReference>
<dbReference type="EMBL" id="KZ150163">
    <property type="protein sequence ID" value="PZC72686.1"/>
    <property type="molecule type" value="Genomic_DNA"/>
</dbReference>
<feature type="compositionally biased region" description="Basic and acidic residues" evidence="1">
    <location>
        <begin position="390"/>
        <end position="407"/>
    </location>
</feature>
<dbReference type="OrthoDB" id="512616at2759"/>
<evidence type="ECO:0000256" key="1">
    <source>
        <dbReference type="SAM" id="MobiDB-lite"/>
    </source>
</evidence>
<dbReference type="PANTHER" id="PTHR12420">
    <property type="entry name" value="PHD FINGER PROTEIN"/>
    <property type="match status" value="1"/>
</dbReference>
<dbReference type="PANTHER" id="PTHR12420:SF42">
    <property type="entry name" value="G2_M PHASE-SPECIFIC E3 UBIQUITIN-PROTEIN LIGASE"/>
    <property type="match status" value="1"/>
</dbReference>
<evidence type="ECO:0000313" key="3">
    <source>
        <dbReference type="Proteomes" id="UP000249218"/>
    </source>
</evidence>
<sequence length="661" mass="76206">MAKAKQRMLCDKKKIKKKDPYFKDLKELAVSCADDDSGECETQSVCVICYEPVEGYPSVNTFWPSCCARDAWFHRTCLQRMALSAGMHYLKCPLCNDKENFYEAVVTQGYYVPDRDAAWELEQNAFAEIYERDVECSAADCLCPMGRGHDDDAGNTNTNVFVCVVCTPAAPDHIEQLASCIEAVIVREQEQSSSRGRRGPVMPSRMSLRRTKQHTNVHSLPSCSSSGLSANIKTEIKTEFESTNTASSREDLNLKTPRKHENSKNYIKSLSPIKKVFKQTSKVGDDFQSLSPRSLDQYMSPIKMLEDSLKSKIGEKAVLNENLVEELRIKFRKPKPLSEKRKIVNDILNGLFDNLLQEPKQKEPVIQWSSPKKCEVTEIIEILDDTPPSKSDKENIKTPNRLDRNPEFYHTTPKKSPSIAFRQYNTDCDNYPILHTPKKLKTVEIQKDSSLEISANDEIINIDVIKLENSQNSEFLKKLELKSPEISKKCAFKFSPYNKEVLEAENIDIDMETFKDQYLNEVGLQRVKNETGVEENKLPKKSKKKNRKRKIEDKELVLKYESKKRKKSRKDKDISIKDKNIQVKIKWRKEQLRLKITDSKKKKKSKKFKQYVLSFSPEKCSTVKPKIDITPIKKRKYMKQEKSPDNLVQTSIQKFFKVKTP</sequence>
<dbReference type="InterPro" id="IPR013083">
    <property type="entry name" value="Znf_RING/FYVE/PHD"/>
</dbReference>
<evidence type="ECO:0000313" key="2">
    <source>
        <dbReference type="EMBL" id="PZC72686.1"/>
    </source>
</evidence>
<gene>
    <name evidence="2" type="primary">HaOG210752</name>
    <name evidence="2" type="ORF">B5X24_HaOG210752</name>
</gene>
<keyword evidence="3" id="KW-1185">Reference proteome</keyword>
<dbReference type="Gene3D" id="3.30.40.10">
    <property type="entry name" value="Zinc/RING finger domain, C3HC4 (zinc finger)"/>
    <property type="match status" value="1"/>
</dbReference>
<evidence type="ECO:0008006" key="4">
    <source>
        <dbReference type="Google" id="ProtNLM"/>
    </source>
</evidence>
<name>A0A2W1BIN2_HELAM</name>
<accession>A0A2W1BIN2</accession>
<dbReference type="CDD" id="cd16448">
    <property type="entry name" value="RING-H2"/>
    <property type="match status" value="1"/>
</dbReference>
<protein>
    <recommendedName>
        <fullName evidence="4">RING-type domain-containing protein</fullName>
    </recommendedName>
</protein>
<organism evidence="2 3">
    <name type="scientific">Helicoverpa armigera</name>
    <name type="common">Cotton bollworm</name>
    <name type="synonym">Heliothis armigera</name>
    <dbReference type="NCBI Taxonomy" id="29058"/>
    <lineage>
        <taxon>Eukaryota</taxon>
        <taxon>Metazoa</taxon>
        <taxon>Ecdysozoa</taxon>
        <taxon>Arthropoda</taxon>
        <taxon>Hexapoda</taxon>
        <taxon>Insecta</taxon>
        <taxon>Pterygota</taxon>
        <taxon>Neoptera</taxon>
        <taxon>Endopterygota</taxon>
        <taxon>Lepidoptera</taxon>
        <taxon>Glossata</taxon>
        <taxon>Ditrysia</taxon>
        <taxon>Noctuoidea</taxon>
        <taxon>Noctuidae</taxon>
        <taxon>Heliothinae</taxon>
        <taxon>Helicoverpa</taxon>
    </lineage>
</organism>
<dbReference type="InterPro" id="IPR051188">
    <property type="entry name" value="PHD-type_Zinc_Finger"/>
</dbReference>
<proteinExistence type="predicted"/>
<dbReference type="AlphaFoldDB" id="A0A2W1BIN2"/>
<dbReference type="SUPFAM" id="SSF57903">
    <property type="entry name" value="FYVE/PHD zinc finger"/>
    <property type="match status" value="1"/>
</dbReference>
<feature type="region of interest" description="Disordered" evidence="1">
    <location>
        <begin position="385"/>
        <end position="409"/>
    </location>
</feature>
<feature type="non-terminal residue" evidence="2">
    <location>
        <position position="661"/>
    </location>
</feature>
<dbReference type="InterPro" id="IPR011011">
    <property type="entry name" value="Znf_FYVE_PHD"/>
</dbReference>